<dbReference type="PANTHER" id="PTHR42866:SF1">
    <property type="entry name" value="SPORE COAT POLYSACCHARIDE BIOSYNTHESIS PROTEIN SPSF"/>
    <property type="match status" value="1"/>
</dbReference>
<gene>
    <name evidence="1" type="ORF">METZ01_LOCUS491795</name>
</gene>
<dbReference type="CDD" id="cd02518">
    <property type="entry name" value="GT2_SpsF"/>
    <property type="match status" value="1"/>
</dbReference>
<dbReference type="InterPro" id="IPR003329">
    <property type="entry name" value="Cytidylyl_trans"/>
</dbReference>
<feature type="non-terminal residue" evidence="1">
    <location>
        <position position="232"/>
    </location>
</feature>
<evidence type="ECO:0000313" key="1">
    <source>
        <dbReference type="EMBL" id="SVE38941.1"/>
    </source>
</evidence>
<dbReference type="InterPro" id="IPR029044">
    <property type="entry name" value="Nucleotide-diphossugar_trans"/>
</dbReference>
<protein>
    <recommendedName>
        <fullName evidence="2">Acylneuraminate cytidylyltransferase</fullName>
    </recommendedName>
</protein>
<evidence type="ECO:0008006" key="2">
    <source>
        <dbReference type="Google" id="ProtNLM"/>
    </source>
</evidence>
<reference evidence="1" key="1">
    <citation type="submission" date="2018-05" db="EMBL/GenBank/DDBJ databases">
        <authorList>
            <person name="Lanie J.A."/>
            <person name="Ng W.-L."/>
            <person name="Kazmierczak K.M."/>
            <person name="Andrzejewski T.M."/>
            <person name="Davidsen T.M."/>
            <person name="Wayne K.J."/>
            <person name="Tettelin H."/>
            <person name="Glass J.I."/>
            <person name="Rusch D."/>
            <person name="Podicherti R."/>
            <person name="Tsui H.-C.T."/>
            <person name="Winkler M.E."/>
        </authorList>
    </citation>
    <scope>NUCLEOTIDE SEQUENCE</scope>
</reference>
<name>A0A383D3F0_9ZZZZ</name>
<accession>A0A383D3F0</accession>
<sequence>MKTVIIVQARMSSSRLPNKVMKIINGKPMIELIVKRLKKSKEANDVVVATSKQTENKVLIEHLKKIKTKVFVGSENDVLDRFYRTAKKFKADIIVRITADCPVVDAGLIDNFIKQFKNKKPDYLSNCLPWSFPDGLDTEVFSFDLLEKIAKKAKLKHRISGGVLLSYLQDNDYYKKIKKIDIRCPIKNLPAYRLCVDEEVDLKLIRKIYEHFYPSIYFNWKQIINFAAKNKK</sequence>
<dbReference type="PANTHER" id="PTHR42866">
    <property type="entry name" value="3-DEOXY-MANNO-OCTULOSONATE CYTIDYLYLTRANSFERASE"/>
    <property type="match status" value="1"/>
</dbReference>
<dbReference type="AlphaFoldDB" id="A0A383D3F0"/>
<proteinExistence type="predicted"/>
<dbReference type="Pfam" id="PF02348">
    <property type="entry name" value="CTP_transf_3"/>
    <property type="match status" value="1"/>
</dbReference>
<dbReference type="SUPFAM" id="SSF53448">
    <property type="entry name" value="Nucleotide-diphospho-sugar transferases"/>
    <property type="match status" value="1"/>
</dbReference>
<dbReference type="Gene3D" id="3.90.550.10">
    <property type="entry name" value="Spore Coat Polysaccharide Biosynthesis Protein SpsA, Chain A"/>
    <property type="match status" value="1"/>
</dbReference>
<dbReference type="EMBL" id="UINC01213940">
    <property type="protein sequence ID" value="SVE38941.1"/>
    <property type="molecule type" value="Genomic_DNA"/>
</dbReference>
<organism evidence="1">
    <name type="scientific">marine metagenome</name>
    <dbReference type="NCBI Taxonomy" id="408172"/>
    <lineage>
        <taxon>unclassified sequences</taxon>
        <taxon>metagenomes</taxon>
        <taxon>ecological metagenomes</taxon>
    </lineage>
</organism>
<dbReference type="GO" id="GO:0005829">
    <property type="term" value="C:cytosol"/>
    <property type="evidence" value="ECO:0007669"/>
    <property type="project" value="TreeGrafter"/>
</dbReference>